<keyword evidence="4 13" id="KW-0812">Transmembrane</keyword>
<dbReference type="InterPro" id="IPR003593">
    <property type="entry name" value="AAA+_ATPase"/>
</dbReference>
<dbReference type="GO" id="GO:0008234">
    <property type="term" value="F:cysteine-type peptidase activity"/>
    <property type="evidence" value="ECO:0007669"/>
    <property type="project" value="UniProtKB-KW"/>
</dbReference>
<feature type="transmembrane region" description="Helical" evidence="13">
    <location>
        <begin position="158"/>
        <end position="176"/>
    </location>
</feature>
<protein>
    <submittedName>
        <fullName evidence="17">NHLP family bacteriocin export ABC transporter peptidase/permease/ATPase subunit</fullName>
    </submittedName>
</protein>
<reference evidence="17" key="1">
    <citation type="submission" date="2020-10" db="EMBL/GenBank/DDBJ databases">
        <authorList>
            <person name="Gilroy R."/>
        </authorList>
    </citation>
    <scope>NUCLEOTIDE SEQUENCE</scope>
    <source>
        <strain evidence="17">ChiGjej1B1-2707</strain>
    </source>
</reference>
<dbReference type="InterPro" id="IPR017871">
    <property type="entry name" value="ABC_transporter-like_CS"/>
</dbReference>
<dbReference type="InterPro" id="IPR027417">
    <property type="entry name" value="P-loop_NTPase"/>
</dbReference>
<keyword evidence="2" id="KW-0813">Transport</keyword>
<reference evidence="17" key="2">
    <citation type="journal article" date="2021" name="PeerJ">
        <title>Extensive microbial diversity within the chicken gut microbiome revealed by metagenomics and culture.</title>
        <authorList>
            <person name="Gilroy R."/>
            <person name="Ravi A."/>
            <person name="Getino M."/>
            <person name="Pursley I."/>
            <person name="Horton D.L."/>
            <person name="Alikhan N.F."/>
            <person name="Baker D."/>
            <person name="Gharbi K."/>
            <person name="Hall N."/>
            <person name="Watson M."/>
            <person name="Adriaenssens E.M."/>
            <person name="Foster-Nyarko E."/>
            <person name="Jarju S."/>
            <person name="Secka A."/>
            <person name="Antonio M."/>
            <person name="Oren A."/>
            <person name="Chaudhuri R.R."/>
            <person name="La Ragione R."/>
            <person name="Hildebrand F."/>
            <person name="Pallen M.J."/>
        </authorList>
    </citation>
    <scope>NUCLEOTIDE SEQUENCE</scope>
    <source>
        <strain evidence="17">ChiGjej1B1-2707</strain>
    </source>
</reference>
<dbReference type="GO" id="GO:0043213">
    <property type="term" value="P:bacteriocin transport"/>
    <property type="evidence" value="ECO:0007669"/>
    <property type="project" value="UniProtKB-KW"/>
</dbReference>
<feature type="transmembrane region" description="Helical" evidence="13">
    <location>
        <begin position="270"/>
        <end position="291"/>
    </location>
</feature>
<dbReference type="PROSITE" id="PS50893">
    <property type="entry name" value="ABC_TRANSPORTER_2"/>
    <property type="match status" value="1"/>
</dbReference>
<dbReference type="GO" id="GO:0016887">
    <property type="term" value="F:ATP hydrolysis activity"/>
    <property type="evidence" value="ECO:0007669"/>
    <property type="project" value="InterPro"/>
</dbReference>
<dbReference type="GO" id="GO:0034040">
    <property type="term" value="F:ATPase-coupled lipid transmembrane transporter activity"/>
    <property type="evidence" value="ECO:0007669"/>
    <property type="project" value="TreeGrafter"/>
</dbReference>
<evidence type="ECO:0000256" key="4">
    <source>
        <dbReference type="ARBA" id="ARBA00022692"/>
    </source>
</evidence>
<dbReference type="GO" id="GO:0005524">
    <property type="term" value="F:ATP binding"/>
    <property type="evidence" value="ECO:0007669"/>
    <property type="project" value="UniProtKB-KW"/>
</dbReference>
<evidence type="ECO:0000256" key="10">
    <source>
        <dbReference type="ARBA" id="ARBA00023136"/>
    </source>
</evidence>
<evidence type="ECO:0000256" key="12">
    <source>
        <dbReference type="SAM" id="MobiDB-lite"/>
    </source>
</evidence>
<comment type="subcellular location">
    <subcellularLocation>
        <location evidence="1">Cell membrane</location>
        <topology evidence="1">Multi-pass membrane protein</topology>
    </subcellularLocation>
</comment>
<dbReference type="Pfam" id="PF03412">
    <property type="entry name" value="Peptidase_C39"/>
    <property type="match status" value="1"/>
</dbReference>
<evidence type="ECO:0000313" key="18">
    <source>
        <dbReference type="Proteomes" id="UP000824261"/>
    </source>
</evidence>
<dbReference type="GO" id="GO:0005886">
    <property type="term" value="C:plasma membrane"/>
    <property type="evidence" value="ECO:0007669"/>
    <property type="project" value="UniProtKB-SubCell"/>
</dbReference>
<dbReference type="EMBL" id="DVGB01000004">
    <property type="protein sequence ID" value="HIR00751.1"/>
    <property type="molecule type" value="Genomic_DNA"/>
</dbReference>
<evidence type="ECO:0000259" key="14">
    <source>
        <dbReference type="PROSITE" id="PS50893"/>
    </source>
</evidence>
<dbReference type="PROSITE" id="PS00211">
    <property type="entry name" value="ABC_TRANSPORTER_1"/>
    <property type="match status" value="1"/>
</dbReference>
<keyword evidence="6" id="KW-0645">Protease</keyword>
<dbReference type="SUPFAM" id="SSF90123">
    <property type="entry name" value="ABC transporter transmembrane region"/>
    <property type="match status" value="1"/>
</dbReference>
<name>A0A9D1D2Z1_9ACTN</name>
<evidence type="ECO:0000256" key="13">
    <source>
        <dbReference type="SAM" id="Phobius"/>
    </source>
</evidence>
<evidence type="ECO:0000256" key="8">
    <source>
        <dbReference type="ARBA" id="ARBA00022927"/>
    </source>
</evidence>
<evidence type="ECO:0000256" key="11">
    <source>
        <dbReference type="ARBA" id="ARBA00043264"/>
    </source>
</evidence>
<feature type="domain" description="ABC transporter" evidence="14">
    <location>
        <begin position="508"/>
        <end position="741"/>
    </location>
</feature>
<keyword evidence="8" id="KW-0653">Protein transport</keyword>
<dbReference type="PROSITE" id="PS50990">
    <property type="entry name" value="PEPTIDASE_C39"/>
    <property type="match status" value="1"/>
</dbReference>
<organism evidence="17 18">
    <name type="scientific">Candidatus Aveggerthella stercoripullorum</name>
    <dbReference type="NCBI Taxonomy" id="2840688"/>
    <lineage>
        <taxon>Bacteria</taxon>
        <taxon>Bacillati</taxon>
        <taxon>Actinomycetota</taxon>
        <taxon>Coriobacteriia</taxon>
        <taxon>Eggerthellales</taxon>
        <taxon>Eggerthellaceae</taxon>
        <taxon>Eggerthellaceae incertae sedis</taxon>
        <taxon>Candidatus Aveggerthella</taxon>
    </lineage>
</organism>
<feature type="domain" description="Peptidase C39" evidence="16">
    <location>
        <begin position="10"/>
        <end position="130"/>
    </location>
</feature>
<evidence type="ECO:0000256" key="2">
    <source>
        <dbReference type="ARBA" id="ARBA00022448"/>
    </source>
</evidence>
<evidence type="ECO:0000259" key="16">
    <source>
        <dbReference type="PROSITE" id="PS50990"/>
    </source>
</evidence>
<evidence type="ECO:0000256" key="7">
    <source>
        <dbReference type="ARBA" id="ARBA00022840"/>
    </source>
</evidence>
<comment type="caution">
    <text evidence="17">The sequence shown here is derived from an EMBL/GenBank/DDBJ whole genome shotgun (WGS) entry which is preliminary data.</text>
</comment>
<dbReference type="GO" id="GO:0015031">
    <property type="term" value="P:protein transport"/>
    <property type="evidence" value="ECO:0007669"/>
    <property type="project" value="UniProtKB-KW"/>
</dbReference>
<dbReference type="Pfam" id="PF00005">
    <property type="entry name" value="ABC_tran"/>
    <property type="match status" value="1"/>
</dbReference>
<feature type="region of interest" description="Disordered" evidence="12">
    <location>
        <begin position="465"/>
        <end position="484"/>
    </location>
</feature>
<dbReference type="InterPro" id="IPR022514">
    <property type="entry name" value="NHPM_micro_ABC1"/>
</dbReference>
<evidence type="ECO:0000256" key="5">
    <source>
        <dbReference type="ARBA" id="ARBA00022741"/>
    </source>
</evidence>
<dbReference type="InterPro" id="IPR005074">
    <property type="entry name" value="Peptidase_C39"/>
</dbReference>
<evidence type="ECO:0000256" key="1">
    <source>
        <dbReference type="ARBA" id="ARBA00004651"/>
    </source>
</evidence>
<gene>
    <name evidence="17" type="ORF">IAA69_00515</name>
</gene>
<dbReference type="GO" id="GO:0140359">
    <property type="term" value="F:ABC-type transporter activity"/>
    <property type="evidence" value="ECO:0007669"/>
    <property type="project" value="InterPro"/>
</dbReference>
<evidence type="ECO:0000313" key="17">
    <source>
        <dbReference type="EMBL" id="HIR00751.1"/>
    </source>
</evidence>
<feature type="transmembrane region" description="Helical" evidence="13">
    <location>
        <begin position="297"/>
        <end position="317"/>
    </location>
</feature>
<evidence type="ECO:0000256" key="9">
    <source>
        <dbReference type="ARBA" id="ARBA00022989"/>
    </source>
</evidence>
<keyword evidence="5" id="KW-0547">Nucleotide-binding</keyword>
<dbReference type="CDD" id="cd18569">
    <property type="entry name" value="ABC_6TM_NHLM_bacteriocin"/>
    <property type="match status" value="1"/>
</dbReference>
<dbReference type="PANTHER" id="PTHR24221">
    <property type="entry name" value="ATP-BINDING CASSETTE SUB-FAMILY B"/>
    <property type="match status" value="1"/>
</dbReference>
<accession>A0A9D1D2Z1</accession>
<dbReference type="InterPro" id="IPR039421">
    <property type="entry name" value="Type_1_exporter"/>
</dbReference>
<dbReference type="SUPFAM" id="SSF52540">
    <property type="entry name" value="P-loop containing nucleoside triphosphate hydrolases"/>
    <property type="match status" value="1"/>
</dbReference>
<keyword evidence="6" id="KW-0378">Hydrolase</keyword>
<dbReference type="InterPro" id="IPR011527">
    <property type="entry name" value="ABC1_TM_dom"/>
</dbReference>
<keyword evidence="6" id="KW-0788">Thiol protease</keyword>
<dbReference type="FunFam" id="3.40.50.300:FF:000299">
    <property type="entry name" value="ABC transporter ATP-binding protein/permease"/>
    <property type="match status" value="1"/>
</dbReference>
<dbReference type="Gene3D" id="3.90.70.10">
    <property type="entry name" value="Cysteine proteinases"/>
    <property type="match status" value="1"/>
</dbReference>
<dbReference type="InterPro" id="IPR036640">
    <property type="entry name" value="ABC1_TM_sf"/>
</dbReference>
<keyword evidence="9 13" id="KW-1133">Transmembrane helix</keyword>
<proteinExistence type="predicted"/>
<dbReference type="SMART" id="SM00382">
    <property type="entry name" value="AAA"/>
    <property type="match status" value="1"/>
</dbReference>
<evidence type="ECO:0000256" key="3">
    <source>
        <dbReference type="ARBA" id="ARBA00022475"/>
    </source>
</evidence>
<dbReference type="PROSITE" id="PS50929">
    <property type="entry name" value="ABC_TM1F"/>
    <property type="match status" value="1"/>
</dbReference>
<keyword evidence="3" id="KW-1003">Cell membrane</keyword>
<dbReference type="InterPro" id="IPR003439">
    <property type="entry name" value="ABC_transporter-like_ATP-bd"/>
</dbReference>
<keyword evidence="10 13" id="KW-0472">Membrane</keyword>
<keyword evidence="11" id="KW-0080">Bacteriocin transport</keyword>
<dbReference type="Gene3D" id="1.20.1560.10">
    <property type="entry name" value="ABC transporter type 1, transmembrane domain"/>
    <property type="match status" value="1"/>
</dbReference>
<sequence>MAARIPQIMQMEALECGAASLAMVCAYYGKWIPLEQVRGDCGVSRDGSSALNIVKAARRYGFDARGYRMEPESLASKAVFPCIAHWSFNHFVVVRGIKNGTVYLNDPARGEVKISMEEFDRGFTGVCLQLVPTEDFQPGGEPTSVKDFAFERLHGAKAALAFVAITAAITSLLGIVNPALSQIFTDRLLTGENPGWLIPFMAVLAVMALIQVTVSALNAVYLLRVEGKMAVSSNASFMWKVLHLPMEFFSQRMAGDIVSRAATNAGIAQSVVGTLAPLLINAVMLVVYLVIMVTYSPLLAAVGIASSAINIFVARLISAKRVNITRVQMRDQANLASATMAGISMVETLKAAGAEAGFFRRWSGYQASANTQAVKVARLGQYLGLVPQLVNTASSVAVLVIGVWLIIGGHFTTGMLLAFQGYLAQFSAPAQSFIGSMQLFQEMRTDMERIKDVMDYPSDPLAIEGPGVQKGSSPAPDAGVSEEDDETAAASAALPFAMDGLEKLRGNVRMEGVSFGYSPLADPLIKDFCLDVPAGSSVAFVGPSGCGKSTLSKLISGLYRPWEGRILFDGKPLEDVPRAVRCGSIAVIDQDIVLFNDTIANNIRLWDESIEDFEVVLAARDARIHDDIMERDDGYDHVLAEGGRDFSGGQRQRLEIARALAMDPTVLIMDEATSALDAKTEAEVVNAIKKRGITCIVIAHRLSAVRDCDEIVVLDQGKVVERGTHEQLYAAGGMYARLVSQE</sequence>
<dbReference type="Pfam" id="PF00664">
    <property type="entry name" value="ABC_membrane"/>
    <property type="match status" value="1"/>
</dbReference>
<dbReference type="NCBIfam" id="TIGR03796">
    <property type="entry name" value="NHLM_micro_ABC1"/>
    <property type="match status" value="1"/>
</dbReference>
<feature type="domain" description="ABC transmembrane type-1" evidence="15">
    <location>
        <begin position="161"/>
        <end position="442"/>
    </location>
</feature>
<dbReference type="GO" id="GO:0006508">
    <property type="term" value="P:proteolysis"/>
    <property type="evidence" value="ECO:0007669"/>
    <property type="project" value="InterPro"/>
</dbReference>
<dbReference type="AlphaFoldDB" id="A0A9D1D2Z1"/>
<evidence type="ECO:0000256" key="6">
    <source>
        <dbReference type="ARBA" id="ARBA00022807"/>
    </source>
</evidence>
<dbReference type="Proteomes" id="UP000824261">
    <property type="component" value="Unassembled WGS sequence"/>
</dbReference>
<evidence type="ECO:0000259" key="15">
    <source>
        <dbReference type="PROSITE" id="PS50929"/>
    </source>
</evidence>
<dbReference type="Gene3D" id="3.40.50.300">
    <property type="entry name" value="P-loop containing nucleotide triphosphate hydrolases"/>
    <property type="match status" value="1"/>
</dbReference>
<feature type="transmembrane region" description="Helical" evidence="13">
    <location>
        <begin position="196"/>
        <end position="223"/>
    </location>
</feature>
<feature type="transmembrane region" description="Helical" evidence="13">
    <location>
        <begin position="382"/>
        <end position="407"/>
    </location>
</feature>
<keyword evidence="7" id="KW-0067">ATP-binding</keyword>
<dbReference type="PANTHER" id="PTHR24221:SF654">
    <property type="entry name" value="ATP-BINDING CASSETTE SUB-FAMILY B MEMBER 6"/>
    <property type="match status" value="1"/>
</dbReference>